<protein>
    <submittedName>
        <fullName evidence="3">Uncharacterized protein</fullName>
    </submittedName>
</protein>
<keyword evidence="4" id="KW-1185">Reference proteome</keyword>
<sequence>HHRRQTNEAVLLHGLTLIGGGGGGASSIRKIRELLIWSFFILSVVVHSACETTSNRKTRDYTPLKKQLDYLKLKDVYDTMNKSRTKGHQRMHEVQHLRISQKLKAKPTSGGASDLSRTRPSKGAASSVLAKPPNFFLFAVFRHVAVGLIIFALRSVPRLVRQKWVERAVPPDRIWVFLRPTSTPWNGFVPRLWNTMFYHFKTNIPHVFFKNYTFVPSRPVPFRPVPSQLWLTRIMIGIAIMNIILKLFASCSIIEAKQMRWFRCMDVR</sequence>
<feature type="transmembrane region" description="Helical" evidence="2">
    <location>
        <begin position="135"/>
        <end position="153"/>
    </location>
</feature>
<dbReference type="EMBL" id="RDQH01000328">
    <property type="protein sequence ID" value="RXI05557.1"/>
    <property type="molecule type" value="Genomic_DNA"/>
</dbReference>
<dbReference type="Proteomes" id="UP000290289">
    <property type="component" value="Chromosome 2"/>
</dbReference>
<gene>
    <name evidence="3" type="ORF">DVH24_017599</name>
</gene>
<feature type="transmembrane region" description="Helical" evidence="2">
    <location>
        <begin position="34"/>
        <end position="50"/>
    </location>
</feature>
<name>A0A498KDX5_MALDO</name>
<comment type="caution">
    <text evidence="3">The sequence shown here is derived from an EMBL/GenBank/DDBJ whole genome shotgun (WGS) entry which is preliminary data.</text>
</comment>
<keyword evidence="2" id="KW-0472">Membrane</keyword>
<dbReference type="AlphaFoldDB" id="A0A498KDX5"/>
<feature type="transmembrane region" description="Helical" evidence="2">
    <location>
        <begin position="9"/>
        <end position="28"/>
    </location>
</feature>
<accession>A0A498KDX5</accession>
<feature type="non-terminal residue" evidence="3">
    <location>
        <position position="1"/>
    </location>
</feature>
<proteinExistence type="predicted"/>
<keyword evidence="2" id="KW-1133">Transmembrane helix</keyword>
<evidence type="ECO:0000256" key="2">
    <source>
        <dbReference type="SAM" id="Phobius"/>
    </source>
</evidence>
<feature type="transmembrane region" description="Helical" evidence="2">
    <location>
        <begin position="230"/>
        <end position="254"/>
    </location>
</feature>
<feature type="region of interest" description="Disordered" evidence="1">
    <location>
        <begin position="99"/>
        <end position="120"/>
    </location>
</feature>
<organism evidence="3 4">
    <name type="scientific">Malus domestica</name>
    <name type="common">Apple</name>
    <name type="synonym">Pyrus malus</name>
    <dbReference type="NCBI Taxonomy" id="3750"/>
    <lineage>
        <taxon>Eukaryota</taxon>
        <taxon>Viridiplantae</taxon>
        <taxon>Streptophyta</taxon>
        <taxon>Embryophyta</taxon>
        <taxon>Tracheophyta</taxon>
        <taxon>Spermatophyta</taxon>
        <taxon>Magnoliopsida</taxon>
        <taxon>eudicotyledons</taxon>
        <taxon>Gunneridae</taxon>
        <taxon>Pentapetalae</taxon>
        <taxon>rosids</taxon>
        <taxon>fabids</taxon>
        <taxon>Rosales</taxon>
        <taxon>Rosaceae</taxon>
        <taxon>Amygdaloideae</taxon>
        <taxon>Maleae</taxon>
        <taxon>Malus</taxon>
    </lineage>
</organism>
<reference evidence="3 4" key="1">
    <citation type="submission" date="2018-10" db="EMBL/GenBank/DDBJ databases">
        <title>A high-quality apple genome assembly.</title>
        <authorList>
            <person name="Hu J."/>
        </authorList>
    </citation>
    <scope>NUCLEOTIDE SEQUENCE [LARGE SCALE GENOMIC DNA]</scope>
    <source>
        <strain evidence="4">cv. HFTH1</strain>
        <tissue evidence="3">Young leaf</tissue>
    </source>
</reference>
<evidence type="ECO:0000256" key="1">
    <source>
        <dbReference type="SAM" id="MobiDB-lite"/>
    </source>
</evidence>
<evidence type="ECO:0000313" key="4">
    <source>
        <dbReference type="Proteomes" id="UP000290289"/>
    </source>
</evidence>
<evidence type="ECO:0000313" key="3">
    <source>
        <dbReference type="EMBL" id="RXI05557.1"/>
    </source>
</evidence>
<keyword evidence="2" id="KW-0812">Transmembrane</keyword>